<gene>
    <name evidence="1" type="ORF">ALC62_02101</name>
</gene>
<reference evidence="1 2" key="1">
    <citation type="submission" date="2016-03" db="EMBL/GenBank/DDBJ databases">
        <title>Cyphomyrmex costatus WGS genome.</title>
        <authorList>
            <person name="Nygaard S."/>
            <person name="Hu H."/>
            <person name="Boomsma J."/>
            <person name="Zhang G."/>
        </authorList>
    </citation>
    <scope>NUCLEOTIDE SEQUENCE [LARGE SCALE GENOMIC DNA]</scope>
    <source>
        <strain evidence="1">MS0001</strain>
        <tissue evidence="1">Whole body</tissue>
    </source>
</reference>
<dbReference type="EMBL" id="KQ976945">
    <property type="protein sequence ID" value="KYN06945.1"/>
    <property type="molecule type" value="Genomic_DNA"/>
</dbReference>
<name>A0A151INC7_9HYME</name>
<keyword evidence="2" id="KW-1185">Reference proteome</keyword>
<dbReference type="STRING" id="456900.A0A151INC7"/>
<evidence type="ECO:0000313" key="2">
    <source>
        <dbReference type="Proteomes" id="UP000078542"/>
    </source>
</evidence>
<sequence length="204" mass="23754">MEVHGFNEEDEDVVIQGSALHEHLSKLGYTDFETVPLSKRTEFKQESYLNIDIKNIVKKIYTRLFFLYSWIIQEKSNSEKQLSVILNAEALLNDHFSVINGFITICNNNSKRITLEELIMASAVLVSSTYVSWCKYKILPTLFASFTICCIGYIKYLRFYAKRNLENVILSQNELFLMCQDGLKILRRDYKIKLNSDSCLQQFS</sequence>
<organism evidence="1 2">
    <name type="scientific">Cyphomyrmex costatus</name>
    <dbReference type="NCBI Taxonomy" id="456900"/>
    <lineage>
        <taxon>Eukaryota</taxon>
        <taxon>Metazoa</taxon>
        <taxon>Ecdysozoa</taxon>
        <taxon>Arthropoda</taxon>
        <taxon>Hexapoda</taxon>
        <taxon>Insecta</taxon>
        <taxon>Pterygota</taxon>
        <taxon>Neoptera</taxon>
        <taxon>Endopterygota</taxon>
        <taxon>Hymenoptera</taxon>
        <taxon>Apocrita</taxon>
        <taxon>Aculeata</taxon>
        <taxon>Formicoidea</taxon>
        <taxon>Formicidae</taxon>
        <taxon>Myrmicinae</taxon>
        <taxon>Cyphomyrmex</taxon>
    </lineage>
</organism>
<protein>
    <submittedName>
        <fullName evidence="1">Uncharacterized protein</fullName>
    </submittedName>
</protein>
<dbReference type="AlphaFoldDB" id="A0A151INC7"/>
<proteinExistence type="predicted"/>
<dbReference type="Proteomes" id="UP000078542">
    <property type="component" value="Unassembled WGS sequence"/>
</dbReference>
<evidence type="ECO:0000313" key="1">
    <source>
        <dbReference type="EMBL" id="KYN06945.1"/>
    </source>
</evidence>
<accession>A0A151INC7</accession>